<dbReference type="InterPro" id="IPR043132">
    <property type="entry name" value="BCAT-like_C"/>
</dbReference>
<dbReference type="Pfam" id="PF01063">
    <property type="entry name" value="Aminotran_4"/>
    <property type="match status" value="1"/>
</dbReference>
<evidence type="ECO:0000256" key="3">
    <source>
        <dbReference type="ARBA" id="ARBA00022898"/>
    </source>
</evidence>
<dbReference type="InterPro" id="IPR043131">
    <property type="entry name" value="BCAT-like_N"/>
</dbReference>
<evidence type="ECO:0000256" key="4">
    <source>
        <dbReference type="RuleBase" id="RU004106"/>
    </source>
</evidence>
<dbReference type="SUPFAM" id="SSF56752">
    <property type="entry name" value="D-aminoacid aminotransferase-like PLP-dependent enzymes"/>
    <property type="match status" value="1"/>
</dbReference>
<keyword evidence="3 5" id="KW-0663">Pyridoxal phosphate</keyword>
<dbReference type="PANTHER" id="PTHR42743:SF11">
    <property type="entry name" value="AMINODEOXYCHORISMATE LYASE"/>
    <property type="match status" value="1"/>
</dbReference>
<sequence length="249" mass="28316">MNLTFDDGYQFGLGAFETIALVNNQPIWLEAHEARLRRTLDWLGITLPDDWQQQLQIYLNKNGDGMGVVKIMVSANNLSFTVRANPYENLPSRPGFVLAMSDIRRNESSPFVYHKTFNYGESILAKRQAAKAGIDEPIFCNSRGELTEGSVSNLFFIKNDRLYTPPIEAGLLPGIVRAYLCQRYEVVEKTIIPHEIGSFDECFITNSLMGIMPVRQFGTHEFPASAQTMTGTLYQNYLQDRLRPFPNYN</sequence>
<dbReference type="InterPro" id="IPR036038">
    <property type="entry name" value="Aminotransferase-like"/>
</dbReference>
<comment type="similarity">
    <text evidence="2 4">Belongs to the class-IV pyridoxal-phosphate-dependent aminotransferase family.</text>
</comment>
<dbReference type="GO" id="GO:0008652">
    <property type="term" value="P:amino acid biosynthetic process"/>
    <property type="evidence" value="ECO:0007669"/>
    <property type="project" value="UniProtKB-ARBA"/>
</dbReference>
<dbReference type="GO" id="GO:0008696">
    <property type="term" value="F:4-amino-4-deoxychorismate lyase activity"/>
    <property type="evidence" value="ECO:0007669"/>
    <property type="project" value="UniProtKB-EC"/>
</dbReference>
<reference evidence="6" key="1">
    <citation type="submission" date="2019-11" db="EMBL/GenBank/DDBJ databases">
        <authorList>
            <person name="Feng L."/>
        </authorList>
    </citation>
    <scope>NUCLEOTIDE SEQUENCE</scope>
    <source>
        <strain evidence="6">VrattiLFYP33</strain>
    </source>
</reference>
<gene>
    <name evidence="6" type="primary">pabC</name>
    <name evidence="6" type="ORF">VRLFYP33_00708</name>
</gene>
<dbReference type="AlphaFoldDB" id="A0A6N3ADY5"/>
<keyword evidence="6" id="KW-0456">Lyase</keyword>
<organism evidence="6">
    <name type="scientific">Veillonella ratti</name>
    <dbReference type="NCBI Taxonomy" id="103892"/>
    <lineage>
        <taxon>Bacteria</taxon>
        <taxon>Bacillati</taxon>
        <taxon>Bacillota</taxon>
        <taxon>Negativicutes</taxon>
        <taxon>Veillonellales</taxon>
        <taxon>Veillonellaceae</taxon>
        <taxon>Veillonella</taxon>
    </lineage>
</organism>
<dbReference type="Gene3D" id="3.30.470.10">
    <property type="match status" value="1"/>
</dbReference>
<dbReference type="EC" id="4.1.3.38" evidence="6"/>
<dbReference type="EMBL" id="CACRUX010000029">
    <property type="protein sequence ID" value="VYT88913.1"/>
    <property type="molecule type" value="Genomic_DNA"/>
</dbReference>
<dbReference type="RefSeq" id="WP_021842271.1">
    <property type="nucleotide sequence ID" value="NZ_CACRUX010000029.1"/>
</dbReference>
<proteinExistence type="inferred from homology"/>
<dbReference type="GO" id="GO:0005829">
    <property type="term" value="C:cytosol"/>
    <property type="evidence" value="ECO:0007669"/>
    <property type="project" value="TreeGrafter"/>
</dbReference>
<evidence type="ECO:0000256" key="1">
    <source>
        <dbReference type="ARBA" id="ARBA00001933"/>
    </source>
</evidence>
<comment type="cofactor">
    <cofactor evidence="1 5">
        <name>pyridoxal 5'-phosphate</name>
        <dbReference type="ChEBI" id="CHEBI:597326"/>
    </cofactor>
</comment>
<dbReference type="PANTHER" id="PTHR42743">
    <property type="entry name" value="AMINO-ACID AMINOTRANSFERASE"/>
    <property type="match status" value="1"/>
</dbReference>
<evidence type="ECO:0000256" key="5">
    <source>
        <dbReference type="RuleBase" id="RU004516"/>
    </source>
</evidence>
<dbReference type="PROSITE" id="PS00770">
    <property type="entry name" value="AA_TRANSFER_CLASS_4"/>
    <property type="match status" value="1"/>
</dbReference>
<protein>
    <submittedName>
        <fullName evidence="6">Aminodeoxychorismate lyase</fullName>
        <ecNumber evidence="6">4.1.3.38</ecNumber>
    </submittedName>
</protein>
<name>A0A6N3ADY5_9FIRM</name>
<evidence type="ECO:0000313" key="6">
    <source>
        <dbReference type="EMBL" id="VYT88913.1"/>
    </source>
</evidence>
<dbReference type="InterPro" id="IPR018300">
    <property type="entry name" value="Aminotrans_IV_CS"/>
</dbReference>
<dbReference type="Gene3D" id="3.20.10.10">
    <property type="entry name" value="D-amino Acid Aminotransferase, subunit A, domain 2"/>
    <property type="match status" value="1"/>
</dbReference>
<accession>A0A6N3ADY5</accession>
<dbReference type="InterPro" id="IPR001544">
    <property type="entry name" value="Aminotrans_IV"/>
</dbReference>
<evidence type="ECO:0000256" key="2">
    <source>
        <dbReference type="ARBA" id="ARBA00009320"/>
    </source>
</evidence>
<dbReference type="GO" id="GO:0046394">
    <property type="term" value="P:carboxylic acid biosynthetic process"/>
    <property type="evidence" value="ECO:0007669"/>
    <property type="project" value="UniProtKB-ARBA"/>
</dbReference>
<dbReference type="InterPro" id="IPR050571">
    <property type="entry name" value="Class-IV_PLP-Dep_Aminotrnsfr"/>
</dbReference>
<dbReference type="FunFam" id="3.20.10.10:FF:000002">
    <property type="entry name" value="D-alanine aminotransferase"/>
    <property type="match status" value="1"/>
</dbReference>